<keyword evidence="2" id="KW-0500">Molybdenum</keyword>
<dbReference type="Gene3D" id="2.60.40.650">
    <property type="match status" value="1"/>
</dbReference>
<dbReference type="Pfam" id="PF03404">
    <property type="entry name" value="Mo-co_dimer"/>
    <property type="match status" value="1"/>
</dbReference>
<name>D7DJI3_METV0</name>
<gene>
    <name evidence="7" type="ordered locus">M301_1844</name>
</gene>
<dbReference type="PANTHER" id="PTHR19372">
    <property type="entry name" value="SULFITE REDUCTASE"/>
    <property type="match status" value="1"/>
</dbReference>
<dbReference type="Proteomes" id="UP000000383">
    <property type="component" value="Chromosome"/>
</dbReference>
<dbReference type="KEGG" id="meh:M301_1844"/>
<keyword evidence="4" id="KW-0560">Oxidoreductase</keyword>
<dbReference type="eggNOG" id="COG2041">
    <property type="taxonomic scope" value="Bacteria"/>
</dbReference>
<dbReference type="GO" id="GO:0006790">
    <property type="term" value="P:sulfur compound metabolic process"/>
    <property type="evidence" value="ECO:0007669"/>
    <property type="project" value="TreeGrafter"/>
</dbReference>
<dbReference type="GO" id="GO:0043546">
    <property type="term" value="F:molybdopterin cofactor binding"/>
    <property type="evidence" value="ECO:0007669"/>
    <property type="project" value="TreeGrafter"/>
</dbReference>
<dbReference type="InterPro" id="IPR005066">
    <property type="entry name" value="MoCF_OxRdtse_dimer"/>
</dbReference>
<dbReference type="GO" id="GO:0008482">
    <property type="term" value="F:sulfite oxidase activity"/>
    <property type="evidence" value="ECO:0007669"/>
    <property type="project" value="TreeGrafter"/>
</dbReference>
<organism evidence="7 8">
    <name type="scientific">Methylotenera versatilis (strain 301)</name>
    <dbReference type="NCBI Taxonomy" id="666681"/>
    <lineage>
        <taxon>Bacteria</taxon>
        <taxon>Pseudomonadati</taxon>
        <taxon>Pseudomonadota</taxon>
        <taxon>Betaproteobacteria</taxon>
        <taxon>Nitrosomonadales</taxon>
        <taxon>Methylophilaceae</taxon>
        <taxon>Methylotenera</taxon>
    </lineage>
</organism>
<dbReference type="Gene3D" id="3.90.420.10">
    <property type="entry name" value="Oxidoreductase, molybdopterin-binding domain"/>
    <property type="match status" value="1"/>
</dbReference>
<dbReference type="EMBL" id="CP002056">
    <property type="protein sequence ID" value="ADI30218.1"/>
    <property type="molecule type" value="Genomic_DNA"/>
</dbReference>
<keyword evidence="8" id="KW-1185">Reference proteome</keyword>
<dbReference type="AlphaFoldDB" id="D7DJI3"/>
<evidence type="ECO:0000313" key="8">
    <source>
        <dbReference type="Proteomes" id="UP000000383"/>
    </source>
</evidence>
<dbReference type="RefSeq" id="WP_013148530.1">
    <property type="nucleotide sequence ID" value="NC_014207.1"/>
</dbReference>
<dbReference type="PANTHER" id="PTHR19372:SF7">
    <property type="entry name" value="SULFITE OXIDASE, MITOCHONDRIAL"/>
    <property type="match status" value="1"/>
</dbReference>
<protein>
    <submittedName>
        <fullName evidence="7">Oxidoreductase molybdopterin binding protein</fullName>
    </submittedName>
</protein>
<dbReference type="GO" id="GO:0020037">
    <property type="term" value="F:heme binding"/>
    <property type="evidence" value="ECO:0007669"/>
    <property type="project" value="TreeGrafter"/>
</dbReference>
<evidence type="ECO:0000256" key="3">
    <source>
        <dbReference type="ARBA" id="ARBA00022723"/>
    </source>
</evidence>
<feature type="domain" description="Oxidoreductase molybdopterin-binding" evidence="5">
    <location>
        <begin position="95"/>
        <end position="263"/>
    </location>
</feature>
<reference evidence="7 8" key="2">
    <citation type="journal article" date="2011" name="J. Bacteriol.">
        <title>Genomes of three methylotrophs from a single niche uncover genetic and metabolic divergence of Methylophilaceae.</title>
        <authorList>
            <person name="Lapidus A."/>
            <person name="Clum A."/>
            <person name="Labutti K."/>
            <person name="Kaluzhnaya M.G."/>
            <person name="Lim S."/>
            <person name="Beck D.A."/>
            <person name="Glavina Del Rio T."/>
            <person name="Nolan M."/>
            <person name="Mavromatis K."/>
            <person name="Huntemann M."/>
            <person name="Lucas S."/>
            <person name="Lidstrom M.E."/>
            <person name="Ivanova N."/>
            <person name="Chistoserdova L."/>
        </authorList>
    </citation>
    <scope>NUCLEOTIDE SEQUENCE [LARGE SCALE GENOMIC DNA]</scope>
    <source>
        <strain evidence="7 8">301</strain>
    </source>
</reference>
<proteinExistence type="predicted"/>
<dbReference type="GO" id="GO:0030151">
    <property type="term" value="F:molybdenum ion binding"/>
    <property type="evidence" value="ECO:0007669"/>
    <property type="project" value="InterPro"/>
</dbReference>
<evidence type="ECO:0000256" key="4">
    <source>
        <dbReference type="ARBA" id="ARBA00023002"/>
    </source>
</evidence>
<keyword evidence="3" id="KW-0479">Metal-binding</keyword>
<comment type="cofactor">
    <cofactor evidence="1">
        <name>Mo-molybdopterin</name>
        <dbReference type="ChEBI" id="CHEBI:71302"/>
    </cofactor>
</comment>
<evidence type="ECO:0000313" key="7">
    <source>
        <dbReference type="EMBL" id="ADI30218.1"/>
    </source>
</evidence>
<dbReference type="SUPFAM" id="SSF56524">
    <property type="entry name" value="Oxidoreductase molybdopterin-binding domain"/>
    <property type="match status" value="1"/>
</dbReference>
<evidence type="ECO:0000259" key="5">
    <source>
        <dbReference type="Pfam" id="PF00174"/>
    </source>
</evidence>
<dbReference type="Pfam" id="PF00174">
    <property type="entry name" value="Oxidored_molyb"/>
    <property type="match status" value="1"/>
</dbReference>
<dbReference type="InterPro" id="IPR000572">
    <property type="entry name" value="OxRdtase_Mopterin-bd_dom"/>
</dbReference>
<dbReference type="InterPro" id="IPR036374">
    <property type="entry name" value="OxRdtase_Mopterin-bd_sf"/>
</dbReference>
<dbReference type="PRINTS" id="PR00407">
    <property type="entry name" value="EUMOPTERIN"/>
</dbReference>
<evidence type="ECO:0000256" key="1">
    <source>
        <dbReference type="ARBA" id="ARBA00001924"/>
    </source>
</evidence>
<dbReference type="OrthoDB" id="9795587at2"/>
<dbReference type="FunFam" id="3.90.420.10:FF:000007">
    <property type="entry name" value="Sulfite:cytochrome c oxidoreductase subunit A"/>
    <property type="match status" value="1"/>
</dbReference>
<evidence type="ECO:0000259" key="6">
    <source>
        <dbReference type="Pfam" id="PF03404"/>
    </source>
</evidence>
<dbReference type="InterPro" id="IPR008335">
    <property type="entry name" value="Mopterin_OxRdtase_euk"/>
</dbReference>
<dbReference type="InterPro" id="IPR014756">
    <property type="entry name" value="Ig_E-set"/>
</dbReference>
<accession>D7DJI3</accession>
<sequence length="412" mass="45157" precursor="true">MNADKEQIIRNRRQFLMSAGAGLMGMMALTSKTWAAVSETMPFGNGEREMIAYPQKRKLMRITTRPPHLETPFEVFNEGVLTPNDAFFVRYHLANIPMSIDPDTYQLNISGHVDKPISLSLKQLKAMKTVEVVAVNQCSGNSRGFSSPRVFGAQLGNGSMGNARWVGVSVKSVLALAVIKPGATLVSFNGLDAPVLPSTPDFIKTLAIDHAMDGEPMLAWEMNGEELPFLNGYPVKLIVPGYFGTYWVKHLSEIKVLNTSFEGHDSFFMNTAYRLPDNDCLCVPAGTAPSKTKPITKLKVRSFITNVSSDQKISVGQYALLKGIAFDGGSGIKEVVVSDDSGLTWQVAKLGKDLGKYSFREWQFAYKPAKNGDVQLMVRATGNDGDTQPMTATWNPGGYLRNVVETTKLTVV</sequence>
<dbReference type="STRING" id="666681.M301_1844"/>
<evidence type="ECO:0000256" key="2">
    <source>
        <dbReference type="ARBA" id="ARBA00022505"/>
    </source>
</evidence>
<feature type="domain" description="Moybdenum cofactor oxidoreductase dimerisation" evidence="6">
    <location>
        <begin position="294"/>
        <end position="403"/>
    </location>
</feature>
<dbReference type="SUPFAM" id="SSF81296">
    <property type="entry name" value="E set domains"/>
    <property type="match status" value="1"/>
</dbReference>
<dbReference type="HOGENOM" id="CLU_003827_5_5_4"/>
<reference evidence="8" key="1">
    <citation type="submission" date="2010-05" db="EMBL/GenBank/DDBJ databases">
        <title>Complete sequence of Methylotenera sp. 301.</title>
        <authorList>
            <person name="Lucas S."/>
            <person name="Copeland A."/>
            <person name="Lapidus A."/>
            <person name="Cheng J.-F."/>
            <person name="Bruce D."/>
            <person name="Goodwin L."/>
            <person name="Pitluck S."/>
            <person name="Clum A."/>
            <person name="Land M."/>
            <person name="Hauser L."/>
            <person name="Kyrpides N."/>
            <person name="Ivanova N."/>
            <person name="Chistoservova L."/>
            <person name="Kalyuzhnaya M."/>
            <person name="Woyke T."/>
        </authorList>
    </citation>
    <scope>NUCLEOTIDE SEQUENCE [LARGE SCALE GENOMIC DNA]</scope>
    <source>
        <strain evidence="8">301</strain>
    </source>
</reference>